<gene>
    <name evidence="1" type="ORF">SAMN04488690_1687</name>
</gene>
<protein>
    <submittedName>
        <fullName evidence="1">Uncharacterized protein</fullName>
    </submittedName>
</protein>
<evidence type="ECO:0000313" key="1">
    <source>
        <dbReference type="EMBL" id="SLM23974.1"/>
    </source>
</evidence>
<dbReference type="AlphaFoldDB" id="A0A1W1GXK5"/>
<dbReference type="GeneID" id="64104086"/>
<dbReference type="Proteomes" id="UP000191133">
    <property type="component" value="Unassembled WGS sequence"/>
</dbReference>
<reference evidence="2" key="1">
    <citation type="submission" date="2016-10" db="EMBL/GenBank/DDBJ databases">
        <authorList>
            <person name="Varghese N."/>
        </authorList>
    </citation>
    <scope>NUCLEOTIDE SEQUENCE [LARGE SCALE GENOMIC DNA]</scope>
    <source>
        <strain evidence="2">92MFCol6.1</strain>
    </source>
</reference>
<organism evidence="1 2">
    <name type="scientific">Stenotrophomonas indicatrix</name>
    <dbReference type="NCBI Taxonomy" id="2045451"/>
    <lineage>
        <taxon>Bacteria</taxon>
        <taxon>Pseudomonadati</taxon>
        <taxon>Pseudomonadota</taxon>
        <taxon>Gammaproteobacteria</taxon>
        <taxon>Lysobacterales</taxon>
        <taxon>Lysobacteraceae</taxon>
        <taxon>Stenotrophomonas</taxon>
    </lineage>
</organism>
<proteinExistence type="predicted"/>
<sequence>MAAVTPTADANAILRAPDLDSAERAYLGLLPDMDHVDALTRRALGLSRAADAARGYALSMTLVGLRLQELEMGEPCAAEYRQATLRSLRQAFTAA</sequence>
<dbReference type="EMBL" id="FWEU01000002">
    <property type="protein sequence ID" value="SLM23974.1"/>
    <property type="molecule type" value="Genomic_DNA"/>
</dbReference>
<dbReference type="RefSeq" id="WP_025875229.1">
    <property type="nucleotide sequence ID" value="NZ_CBXW010000006.1"/>
</dbReference>
<evidence type="ECO:0000313" key="2">
    <source>
        <dbReference type="Proteomes" id="UP000191133"/>
    </source>
</evidence>
<accession>A0A1W1GXK5</accession>
<name>A0A1W1GXK5_9GAMM</name>